<dbReference type="EMBL" id="JACYFG010000040">
    <property type="protein sequence ID" value="MBD5781257.1"/>
    <property type="molecule type" value="Genomic_DNA"/>
</dbReference>
<proteinExistence type="predicted"/>
<evidence type="ECO:0000313" key="1">
    <source>
        <dbReference type="EMBL" id="MBD5781257.1"/>
    </source>
</evidence>
<evidence type="ECO:0000313" key="2">
    <source>
        <dbReference type="Proteomes" id="UP000622317"/>
    </source>
</evidence>
<dbReference type="Proteomes" id="UP000622317">
    <property type="component" value="Unassembled WGS sequence"/>
</dbReference>
<dbReference type="RefSeq" id="WP_191618356.1">
    <property type="nucleotide sequence ID" value="NZ_JACYFG010000040.1"/>
</dbReference>
<dbReference type="AlphaFoldDB" id="A0A927IGJ3"/>
<organism evidence="1 2">
    <name type="scientific">Pelagicoccus enzymogenes</name>
    <dbReference type="NCBI Taxonomy" id="2773457"/>
    <lineage>
        <taxon>Bacteria</taxon>
        <taxon>Pseudomonadati</taxon>
        <taxon>Verrucomicrobiota</taxon>
        <taxon>Opitutia</taxon>
        <taxon>Puniceicoccales</taxon>
        <taxon>Pelagicoccaceae</taxon>
        <taxon>Pelagicoccus</taxon>
    </lineage>
</organism>
<comment type="caution">
    <text evidence="1">The sequence shown here is derived from an EMBL/GenBank/DDBJ whole genome shotgun (WGS) entry which is preliminary data.</text>
</comment>
<sequence length="131" mass="15205">MPYQITWNHNYVAFDYYGRVTDEDIIESNKEVYGDVRFDELRWELVSFDRTESVAFKESNIRLIAYMDKAAARSNPRITVAFVGKTEILNDVQEAYANTQADPVWPVVHFESRKDAVAYINQDDGYAAARH</sequence>
<gene>
    <name evidence="1" type="ORF">IEN85_17285</name>
</gene>
<protein>
    <submittedName>
        <fullName evidence="1">Uncharacterized protein</fullName>
    </submittedName>
</protein>
<keyword evidence="2" id="KW-1185">Reference proteome</keyword>
<name>A0A927IGJ3_9BACT</name>
<reference evidence="1" key="1">
    <citation type="submission" date="2020-09" db="EMBL/GenBank/DDBJ databases">
        <title>Pelagicoccus enzymogenes sp. nov. with an EPS production, isolated from marine sediment.</title>
        <authorList>
            <person name="Feng X."/>
        </authorList>
    </citation>
    <scope>NUCLEOTIDE SEQUENCE</scope>
    <source>
        <strain evidence="1">NFK12</strain>
    </source>
</reference>
<accession>A0A927IGJ3</accession>